<dbReference type="InterPro" id="IPR000225">
    <property type="entry name" value="Armadillo"/>
</dbReference>
<evidence type="ECO:0000256" key="1">
    <source>
        <dbReference type="ARBA" id="ARBA00004173"/>
    </source>
</evidence>
<dbReference type="FunFam" id="1.25.10.10:FF:000369">
    <property type="entry name" value="Vimar"/>
    <property type="match status" value="1"/>
</dbReference>
<proteinExistence type="predicted"/>
<dbReference type="KEGG" id="clec:106667637"/>
<keyword evidence="4" id="KW-0963">Cytoplasm</keyword>
<dbReference type="Gene3D" id="1.25.10.10">
    <property type="entry name" value="Leucine-rich Repeat Variant"/>
    <property type="match status" value="2"/>
</dbReference>
<dbReference type="InterPro" id="IPR016024">
    <property type="entry name" value="ARM-type_fold"/>
</dbReference>
<dbReference type="OMA" id="NGTEHQM"/>
<dbReference type="AlphaFoldDB" id="A0A8I6RW35"/>
<evidence type="ECO:0000256" key="5">
    <source>
        <dbReference type="ARBA" id="ARBA00022824"/>
    </source>
</evidence>
<organism evidence="7 8">
    <name type="scientific">Cimex lectularius</name>
    <name type="common">Bed bug</name>
    <name type="synonym">Acanthia lectularia</name>
    <dbReference type="NCBI Taxonomy" id="79782"/>
    <lineage>
        <taxon>Eukaryota</taxon>
        <taxon>Metazoa</taxon>
        <taxon>Ecdysozoa</taxon>
        <taxon>Arthropoda</taxon>
        <taxon>Hexapoda</taxon>
        <taxon>Insecta</taxon>
        <taxon>Pterygota</taxon>
        <taxon>Neoptera</taxon>
        <taxon>Paraneoptera</taxon>
        <taxon>Hemiptera</taxon>
        <taxon>Heteroptera</taxon>
        <taxon>Panheteroptera</taxon>
        <taxon>Cimicomorpha</taxon>
        <taxon>Cimicidae</taxon>
        <taxon>Cimex</taxon>
    </lineage>
</organism>
<dbReference type="RefSeq" id="XP_014251197.1">
    <property type="nucleotide sequence ID" value="XM_014395711.2"/>
</dbReference>
<dbReference type="GeneID" id="106667637"/>
<sequence length="607" mass="66896">MGDFEKLPLLLENLQVGNDNAEVIESLDNLISQVNDSEAVENIDIIKWANEVSNFLTCGNIEIETKAAEVIGDLCKSETPRVSLSNSKVIVPLVDLMRSNDNRARNQACRAVGNICFENVEGRSCFLQHSGLTVMVDLLKICALPECDLNLRMNAAGCFINFIMGQEKLYPKLVELGVVEILCDILTYGVSTKEAEQTAIHIYVTLWLMTDSGTEIFINEKLCGVTVKILEESTNGELSELCVELLHREAENEDVRLHLAKAGLCELLIELMEKHSSLVDDDETRNLLKMACDLIIIILNGDASMQVAFGNGKGKVFEGMISWLDSQDDDLQVTAVLAIANFARTDMHCTQMVSQGVSKKLLSILSQNNTSGSKIRLQHALLSALRNLVIPSVNKGIVLQQGLLQALYPMFNIPTFPVVFKLLGTLRIVIDGQPEAASELGNREDLIVNHVVPWCDTDDHPGVQGEAYRLLVWIIKNSRDRDVIGKLVSCGVIERLVKMTATEHVIMHGEAFLALNLTMAMRGQDATMRLLNANVGQAITKFLASTPTREVFHNLLAFVGQLVNSSELRKHLCEAGVPKALYSTILGDSLADLRDQVTRLATMLDNG</sequence>
<evidence type="ECO:0008006" key="9">
    <source>
        <dbReference type="Google" id="ProtNLM"/>
    </source>
</evidence>
<evidence type="ECO:0000256" key="6">
    <source>
        <dbReference type="ARBA" id="ARBA00023128"/>
    </source>
</evidence>
<protein>
    <recommendedName>
        <fullName evidence="9">Rap1 GTPase-GDP dissociation stimulator 1-B</fullName>
    </recommendedName>
</protein>
<dbReference type="EnsemblMetazoa" id="XM_014395711.2">
    <property type="protein sequence ID" value="XP_014251197.1"/>
    <property type="gene ID" value="LOC106667637"/>
</dbReference>
<dbReference type="GO" id="GO:0005829">
    <property type="term" value="C:cytosol"/>
    <property type="evidence" value="ECO:0007669"/>
    <property type="project" value="UniProtKB-SubCell"/>
</dbReference>
<dbReference type="GO" id="GO:0005085">
    <property type="term" value="F:guanyl-nucleotide exchange factor activity"/>
    <property type="evidence" value="ECO:0007669"/>
    <property type="project" value="InterPro"/>
</dbReference>
<dbReference type="SMART" id="SM00185">
    <property type="entry name" value="ARM"/>
    <property type="match status" value="5"/>
</dbReference>
<keyword evidence="8" id="KW-1185">Reference proteome</keyword>
<keyword evidence="6" id="KW-0496">Mitochondrion</keyword>
<evidence type="ECO:0000256" key="4">
    <source>
        <dbReference type="ARBA" id="ARBA00022490"/>
    </source>
</evidence>
<evidence type="ECO:0000313" key="7">
    <source>
        <dbReference type="EnsemblMetazoa" id="XP_014251197.1"/>
    </source>
</evidence>
<comment type="subcellular location">
    <subcellularLocation>
        <location evidence="3">Cytoplasm</location>
        <location evidence="3">Cytosol</location>
    </subcellularLocation>
    <subcellularLocation>
        <location evidence="2">Endoplasmic reticulum</location>
    </subcellularLocation>
    <subcellularLocation>
        <location evidence="1">Mitochondrion</location>
    </subcellularLocation>
</comment>
<dbReference type="GO" id="GO:0005783">
    <property type="term" value="C:endoplasmic reticulum"/>
    <property type="evidence" value="ECO:0007669"/>
    <property type="project" value="UniProtKB-SubCell"/>
</dbReference>
<dbReference type="SUPFAM" id="SSF48371">
    <property type="entry name" value="ARM repeat"/>
    <property type="match status" value="2"/>
</dbReference>
<dbReference type="Proteomes" id="UP000494040">
    <property type="component" value="Unassembled WGS sequence"/>
</dbReference>
<dbReference type="Pfam" id="PF00514">
    <property type="entry name" value="Arm"/>
    <property type="match status" value="1"/>
</dbReference>
<dbReference type="CTD" id="35609"/>
<name>A0A8I6RW35_CIMLE</name>
<keyword evidence="5" id="KW-0256">Endoplasmic reticulum</keyword>
<evidence type="ECO:0000313" key="8">
    <source>
        <dbReference type="Proteomes" id="UP000494040"/>
    </source>
</evidence>
<dbReference type="GO" id="GO:0005739">
    <property type="term" value="C:mitochondrion"/>
    <property type="evidence" value="ECO:0007669"/>
    <property type="project" value="UniProtKB-SubCell"/>
</dbReference>
<dbReference type="InterPro" id="IPR040144">
    <property type="entry name" value="RAP1GDS1"/>
</dbReference>
<reference evidence="7" key="1">
    <citation type="submission" date="2022-01" db="UniProtKB">
        <authorList>
            <consortium name="EnsemblMetazoa"/>
        </authorList>
    </citation>
    <scope>IDENTIFICATION</scope>
</reference>
<evidence type="ECO:0000256" key="3">
    <source>
        <dbReference type="ARBA" id="ARBA00004514"/>
    </source>
</evidence>
<accession>A0A8I6RW35</accession>
<evidence type="ECO:0000256" key="2">
    <source>
        <dbReference type="ARBA" id="ARBA00004240"/>
    </source>
</evidence>
<dbReference type="InterPro" id="IPR011989">
    <property type="entry name" value="ARM-like"/>
</dbReference>
<dbReference type="OrthoDB" id="26149at2759"/>
<dbReference type="PANTHER" id="PTHR10957">
    <property type="entry name" value="RAP1 GTPASE-GDP DISSOCIATION STIMULATOR 1"/>
    <property type="match status" value="1"/>
</dbReference>